<evidence type="ECO:0000256" key="2">
    <source>
        <dbReference type="ARBA" id="ARBA00022741"/>
    </source>
</evidence>
<proteinExistence type="inferred from homology"/>
<protein>
    <recommendedName>
        <fullName evidence="9">DNA 3'-5' helicase</fullName>
        <ecNumber evidence="9">5.6.2.4</ecNumber>
    </recommendedName>
</protein>
<evidence type="ECO:0000256" key="3">
    <source>
        <dbReference type="ARBA" id="ARBA00022801"/>
    </source>
</evidence>
<dbReference type="PROSITE" id="PS51198">
    <property type="entry name" value="UVRD_HELICASE_ATP_BIND"/>
    <property type="match status" value="1"/>
</dbReference>
<dbReference type="Pfam" id="PF00580">
    <property type="entry name" value="UvrD-helicase"/>
    <property type="match status" value="1"/>
</dbReference>
<sequence length="733" mass="83279">MAINWRPGQDLVMAYRGGRLAVPAVPGAGKTHVLAHLAADLIATGAVGQGKILIVTAMNSAVSNFRQRISRILAEKGIEGKRKFEVRTLHSLAVQILQEKTEVVLVNKDFNIIDEEQRKHILKGIINDWMRKQRQRWEGPLGNQPDLRQLEKWREQVADFLLAGISTLKGRGVQEPQAADWIGTLPPDNPLGWLLEVYLVYQRQLSREGGIDFDDMILKARDLLRLDQQLRQRLSQKWTYIFEDEAQDSNPLQEEILRLLSSSHGNLVRVGDSNQAIMGTFTAAEPELYRAYCRDPLVQKVDLLYASRSCQQVIDTANWLVRWVTEEYPVAACRNALEAQFIQLAPAGDSRPNPVVGGFPVVMCTYRNGEEEYQGVTRYIALAQKTYPGESIAVLVPTREIGAKMAETLAQEGIAARIVGEDLGSDLKRAMYGLVRGLKYLGSPDDLKAWIELWQDFFALELEPGDRETLLTFLQGYRPEELLYPPGQQQTLELLDALQSQEAYTVLQQGLRQVRDWLEASLRLVPDQLVLYLAEDLELKKEELALAHNLAGNIRYQLQLYPEWRLKEIASNLPVLEPALKKFALKVEEMMDSIDEKSVTICTCHKAKGLEWDIVFVIATNAYPYTGKLHHYSRSEYKLPGRIINLNAEAKAYLKQLQGMAITGNPLEEAKLEEIREKLRLFYVAITRAKKRLIITRAREYQDKNGKPRDSEAPTFWKEMANFVRVAGGKIYE</sequence>
<dbReference type="Gene3D" id="3.40.50.300">
    <property type="entry name" value="P-loop containing nucleotide triphosphate hydrolases"/>
    <property type="match status" value="3"/>
</dbReference>
<evidence type="ECO:0000256" key="1">
    <source>
        <dbReference type="ARBA" id="ARBA00009922"/>
    </source>
</evidence>
<dbReference type="GO" id="GO:0043138">
    <property type="term" value="F:3'-5' DNA helicase activity"/>
    <property type="evidence" value="ECO:0007669"/>
    <property type="project" value="UniProtKB-EC"/>
</dbReference>
<evidence type="ECO:0000256" key="10">
    <source>
        <dbReference type="ARBA" id="ARBA00048988"/>
    </source>
</evidence>
<keyword evidence="7" id="KW-0413">Isomerase</keyword>
<dbReference type="GO" id="GO:0016887">
    <property type="term" value="F:ATP hydrolysis activity"/>
    <property type="evidence" value="ECO:0007669"/>
    <property type="project" value="RHEA"/>
</dbReference>
<comment type="similarity">
    <text evidence="1">Belongs to the helicase family. UvrD subfamily.</text>
</comment>
<dbReference type="CDD" id="cd17932">
    <property type="entry name" value="DEXQc_UvrD"/>
    <property type="match status" value="1"/>
</dbReference>
<name>A0A1T4N7B6_9FIRM</name>
<organism evidence="14 15">
    <name type="scientific">Carboxydocella sporoproducens DSM 16521</name>
    <dbReference type="NCBI Taxonomy" id="1121270"/>
    <lineage>
        <taxon>Bacteria</taxon>
        <taxon>Bacillati</taxon>
        <taxon>Bacillota</taxon>
        <taxon>Clostridia</taxon>
        <taxon>Eubacteriales</taxon>
        <taxon>Clostridiales Family XVI. Incertae Sedis</taxon>
        <taxon>Carboxydocella</taxon>
    </lineage>
</organism>
<evidence type="ECO:0000256" key="9">
    <source>
        <dbReference type="ARBA" id="ARBA00034808"/>
    </source>
</evidence>
<evidence type="ECO:0000256" key="7">
    <source>
        <dbReference type="ARBA" id="ARBA00023235"/>
    </source>
</evidence>
<dbReference type="OrthoDB" id="9765670at2"/>
<dbReference type="EC" id="5.6.2.4" evidence="9"/>
<dbReference type="RefSeq" id="WP_078664926.1">
    <property type="nucleotide sequence ID" value="NZ_FUXM01000006.1"/>
</dbReference>
<dbReference type="PANTHER" id="PTHR11070:SF2">
    <property type="entry name" value="ATP-DEPENDENT DNA HELICASE SRS2"/>
    <property type="match status" value="1"/>
</dbReference>
<dbReference type="PANTHER" id="PTHR11070">
    <property type="entry name" value="UVRD / RECB / PCRA DNA HELICASE FAMILY MEMBER"/>
    <property type="match status" value="1"/>
</dbReference>
<comment type="catalytic activity">
    <reaction evidence="8">
        <text>Couples ATP hydrolysis with the unwinding of duplex DNA by translocating in the 3'-5' direction.</text>
        <dbReference type="EC" id="5.6.2.4"/>
    </reaction>
</comment>
<feature type="domain" description="UvrD-like helicase C-terminal" evidence="13">
    <location>
        <begin position="311"/>
        <end position="609"/>
    </location>
</feature>
<dbReference type="PROSITE" id="PS51217">
    <property type="entry name" value="UVRD_HELICASE_CTER"/>
    <property type="match status" value="1"/>
</dbReference>
<dbReference type="InterPro" id="IPR027417">
    <property type="entry name" value="P-loop_NTPase"/>
</dbReference>
<keyword evidence="5 11" id="KW-0067">ATP-binding</keyword>
<keyword evidence="4 11" id="KW-0347">Helicase</keyword>
<comment type="catalytic activity">
    <reaction evidence="10">
        <text>ATP + H2O = ADP + phosphate + H(+)</text>
        <dbReference type="Rhea" id="RHEA:13065"/>
        <dbReference type="ChEBI" id="CHEBI:15377"/>
        <dbReference type="ChEBI" id="CHEBI:15378"/>
        <dbReference type="ChEBI" id="CHEBI:30616"/>
        <dbReference type="ChEBI" id="CHEBI:43474"/>
        <dbReference type="ChEBI" id="CHEBI:456216"/>
        <dbReference type="EC" id="5.6.2.4"/>
    </reaction>
</comment>
<dbReference type="SUPFAM" id="SSF52540">
    <property type="entry name" value="P-loop containing nucleoside triphosphate hydrolases"/>
    <property type="match status" value="1"/>
</dbReference>
<keyword evidence="2 11" id="KW-0547">Nucleotide-binding</keyword>
<keyword evidence="15" id="KW-1185">Reference proteome</keyword>
<evidence type="ECO:0000313" key="15">
    <source>
        <dbReference type="Proteomes" id="UP000189933"/>
    </source>
</evidence>
<evidence type="ECO:0000256" key="6">
    <source>
        <dbReference type="ARBA" id="ARBA00023125"/>
    </source>
</evidence>
<dbReference type="AlphaFoldDB" id="A0A1T4N7B6"/>
<evidence type="ECO:0000256" key="4">
    <source>
        <dbReference type="ARBA" id="ARBA00022806"/>
    </source>
</evidence>
<feature type="domain" description="UvrD-like helicase ATP-binding" evidence="12">
    <location>
        <begin position="3"/>
        <end position="310"/>
    </location>
</feature>
<keyword evidence="6" id="KW-0238">DNA-binding</keyword>
<keyword evidence="3 11" id="KW-0378">Hydrolase</keyword>
<accession>A0A1T4N7B6</accession>
<gene>
    <name evidence="14" type="ORF">SAMN02745885_00823</name>
</gene>
<dbReference type="GO" id="GO:0000725">
    <property type="term" value="P:recombinational repair"/>
    <property type="evidence" value="ECO:0007669"/>
    <property type="project" value="TreeGrafter"/>
</dbReference>
<dbReference type="EMBL" id="FUXM01000006">
    <property type="protein sequence ID" value="SJZ75124.1"/>
    <property type="molecule type" value="Genomic_DNA"/>
</dbReference>
<dbReference type="GO" id="GO:0005524">
    <property type="term" value="F:ATP binding"/>
    <property type="evidence" value="ECO:0007669"/>
    <property type="project" value="UniProtKB-UniRule"/>
</dbReference>
<dbReference type="InterPro" id="IPR014017">
    <property type="entry name" value="DNA_helicase_UvrD-like_C"/>
</dbReference>
<dbReference type="GO" id="GO:0003677">
    <property type="term" value="F:DNA binding"/>
    <property type="evidence" value="ECO:0007669"/>
    <property type="project" value="UniProtKB-KW"/>
</dbReference>
<evidence type="ECO:0000313" key="14">
    <source>
        <dbReference type="EMBL" id="SJZ75124.1"/>
    </source>
</evidence>
<evidence type="ECO:0000256" key="11">
    <source>
        <dbReference type="PROSITE-ProRule" id="PRU00560"/>
    </source>
</evidence>
<dbReference type="GO" id="GO:0005829">
    <property type="term" value="C:cytosol"/>
    <property type="evidence" value="ECO:0007669"/>
    <property type="project" value="TreeGrafter"/>
</dbReference>
<evidence type="ECO:0000256" key="8">
    <source>
        <dbReference type="ARBA" id="ARBA00034617"/>
    </source>
</evidence>
<evidence type="ECO:0000256" key="5">
    <source>
        <dbReference type="ARBA" id="ARBA00022840"/>
    </source>
</evidence>
<feature type="binding site" evidence="11">
    <location>
        <begin position="24"/>
        <end position="31"/>
    </location>
    <ligand>
        <name>ATP</name>
        <dbReference type="ChEBI" id="CHEBI:30616"/>
    </ligand>
</feature>
<dbReference type="GO" id="GO:0033202">
    <property type="term" value="C:DNA helicase complex"/>
    <property type="evidence" value="ECO:0007669"/>
    <property type="project" value="TreeGrafter"/>
</dbReference>
<dbReference type="InterPro" id="IPR014016">
    <property type="entry name" value="UvrD-like_ATP-bd"/>
</dbReference>
<dbReference type="Gene3D" id="1.10.10.160">
    <property type="match status" value="1"/>
</dbReference>
<dbReference type="Proteomes" id="UP000189933">
    <property type="component" value="Unassembled WGS sequence"/>
</dbReference>
<dbReference type="InterPro" id="IPR000212">
    <property type="entry name" value="DNA_helicase_UvrD/REP"/>
</dbReference>
<dbReference type="InterPro" id="IPR013986">
    <property type="entry name" value="DExx_box_DNA_helicase_dom_sf"/>
</dbReference>
<evidence type="ECO:0000259" key="13">
    <source>
        <dbReference type="PROSITE" id="PS51217"/>
    </source>
</evidence>
<dbReference type="Pfam" id="PF13361">
    <property type="entry name" value="UvrD_C"/>
    <property type="match status" value="1"/>
</dbReference>
<reference evidence="15" key="1">
    <citation type="submission" date="2017-02" db="EMBL/GenBank/DDBJ databases">
        <authorList>
            <person name="Varghese N."/>
            <person name="Submissions S."/>
        </authorList>
    </citation>
    <scope>NUCLEOTIDE SEQUENCE [LARGE SCALE GENOMIC DNA]</scope>
    <source>
        <strain evidence="15">DSM 16521</strain>
    </source>
</reference>
<evidence type="ECO:0000259" key="12">
    <source>
        <dbReference type="PROSITE" id="PS51198"/>
    </source>
</evidence>